<gene>
    <name evidence="5" type="ORF">GLYMA_U032700</name>
</gene>
<dbReference type="Pfam" id="PF07725">
    <property type="entry name" value="LRR_3"/>
    <property type="match status" value="1"/>
</dbReference>
<reference evidence="5" key="1">
    <citation type="journal article" date="2010" name="Nature">
        <title>Genome sequence of the palaeopolyploid soybean.</title>
        <authorList>
            <person name="Schmutz J."/>
            <person name="Cannon S.B."/>
            <person name="Schlueter J."/>
            <person name="Ma J."/>
            <person name="Mitros T."/>
            <person name="Nelson W."/>
            <person name="Hyten D.L."/>
            <person name="Song Q."/>
            <person name="Thelen J.J."/>
            <person name="Cheng J."/>
            <person name="Xu D."/>
            <person name="Hellsten U."/>
            <person name="May G.D."/>
            <person name="Yu Y."/>
            <person name="Sakurai T."/>
            <person name="Umezawa T."/>
            <person name="Bhattacharyya M.K."/>
            <person name="Sandhu D."/>
            <person name="Valliyodan B."/>
            <person name="Lindquist E."/>
            <person name="Peto M."/>
            <person name="Grant D."/>
            <person name="Shu S."/>
            <person name="Goodstein D."/>
            <person name="Barry K."/>
            <person name="Futrell-Griggs M."/>
            <person name="Abernathy B."/>
            <person name="Du J."/>
            <person name="Tian Z."/>
            <person name="Zhu L."/>
            <person name="Gill N."/>
            <person name="Joshi T."/>
            <person name="Libault M."/>
            <person name="Sethuraman A."/>
            <person name="Zhang X.-C."/>
            <person name="Shinozaki K."/>
            <person name="Nguyen H.T."/>
            <person name="Wing R.A."/>
            <person name="Cregan P."/>
            <person name="Specht J."/>
            <person name="Grimwood J."/>
            <person name="Rokhsar D."/>
            <person name="Stacey G."/>
            <person name="Shoemaker R.C."/>
            <person name="Jackson S.A."/>
        </authorList>
    </citation>
    <scope>NUCLEOTIDE SEQUENCE</scope>
    <source>
        <tissue evidence="5">Callus</tissue>
    </source>
</reference>
<evidence type="ECO:0000313" key="7">
    <source>
        <dbReference type="Proteomes" id="UP000008827"/>
    </source>
</evidence>
<evidence type="ECO:0000256" key="1">
    <source>
        <dbReference type="ARBA" id="ARBA00022614"/>
    </source>
</evidence>
<keyword evidence="1" id="KW-0433">Leucine-rich repeat</keyword>
<dbReference type="GO" id="GO:0006952">
    <property type="term" value="P:defense response"/>
    <property type="evidence" value="ECO:0007669"/>
    <property type="project" value="InterPro"/>
</dbReference>
<dbReference type="EnsemblPlants" id="KRG88732">
    <property type="protein sequence ID" value="KRG88732"/>
    <property type="gene ID" value="GLYMA_U032700"/>
</dbReference>
<reference evidence="6" key="2">
    <citation type="submission" date="2018-02" db="UniProtKB">
        <authorList>
            <consortium name="EnsemblPlants"/>
        </authorList>
    </citation>
    <scope>IDENTIFICATION</scope>
    <source>
        <strain evidence="6">Williams 82</strain>
    </source>
</reference>
<dbReference type="SUPFAM" id="SSF52540">
    <property type="entry name" value="P-loop containing nucleoside triphosphate hydrolases"/>
    <property type="match status" value="1"/>
</dbReference>
<dbReference type="PRINTS" id="PR00364">
    <property type="entry name" value="DISEASERSIST"/>
</dbReference>
<proteinExistence type="predicted"/>
<dbReference type="InterPro" id="IPR027417">
    <property type="entry name" value="P-loop_NTPase"/>
</dbReference>
<feature type="domain" description="Disease resistance protein Roq1-like winged-helix" evidence="4">
    <location>
        <begin position="237"/>
        <end position="304"/>
    </location>
</feature>
<dbReference type="InParanoid" id="A0A0R0E3M0"/>
<evidence type="ECO:0000256" key="2">
    <source>
        <dbReference type="ARBA" id="ARBA00022737"/>
    </source>
</evidence>
<evidence type="ECO:0000259" key="3">
    <source>
        <dbReference type="Pfam" id="PF00931"/>
    </source>
</evidence>
<dbReference type="AlphaFoldDB" id="A0A0R0E3M0"/>
<reference evidence="5" key="3">
    <citation type="submission" date="2018-07" db="EMBL/GenBank/DDBJ databases">
        <title>WGS assembly of Glycine max.</title>
        <authorList>
            <person name="Schmutz J."/>
            <person name="Cannon S."/>
            <person name="Schlueter J."/>
            <person name="Ma J."/>
            <person name="Mitros T."/>
            <person name="Nelson W."/>
            <person name="Hyten D."/>
            <person name="Song Q."/>
            <person name="Thelen J."/>
            <person name="Cheng J."/>
            <person name="Xu D."/>
            <person name="Hellsten U."/>
            <person name="May G."/>
            <person name="Yu Y."/>
            <person name="Sakurai T."/>
            <person name="Umezawa T."/>
            <person name="Bhattacharyya M."/>
            <person name="Sandhu D."/>
            <person name="Valliyodan B."/>
            <person name="Lindquist E."/>
            <person name="Peto M."/>
            <person name="Grant D."/>
            <person name="Shu S."/>
            <person name="Goodstein D."/>
            <person name="Barry K."/>
            <person name="Futrell-Griggs M."/>
            <person name="Abernathy B."/>
            <person name="Du J."/>
            <person name="Tian Z."/>
            <person name="Zhu L."/>
            <person name="Gill N."/>
            <person name="Joshi T."/>
            <person name="Libault M."/>
            <person name="Sethuraman A."/>
            <person name="Zhang X."/>
            <person name="Shinozaki K."/>
            <person name="Nguyen H."/>
            <person name="Wing R."/>
            <person name="Cregan P."/>
            <person name="Specht J."/>
            <person name="Grimwood J."/>
            <person name="Rokhsar D."/>
            <person name="Stacey G."/>
            <person name="Shoemaker R."/>
            <person name="Jackson S."/>
        </authorList>
    </citation>
    <scope>NUCLEOTIDE SEQUENCE</scope>
    <source>
        <tissue evidence="5">Callus</tissue>
    </source>
</reference>
<dbReference type="Gene3D" id="3.40.50.300">
    <property type="entry name" value="P-loop containing nucleotide triphosphate hydrolases"/>
    <property type="match status" value="1"/>
</dbReference>
<dbReference type="InterPro" id="IPR042197">
    <property type="entry name" value="Apaf_helical"/>
</dbReference>
<dbReference type="InterPro" id="IPR011713">
    <property type="entry name" value="Leu-rich_rpt_3"/>
</dbReference>
<sequence length="440" mass="50757">MESCVEELRRLLCLESVNDLQVIGIGIRGMGGIGKTTLAHVLYERISHQYDFHCYIVDVSKIYQDSNILGVQKQLLSNYLNGKNLEICDVYEATTVTVFDIDQVEQLNMFIGSGKTLLRQCLSGVSIIIIIYRDQHIVKTLGVSAIYLVQLLNREDSIQLFCQNDFKLNYTQSDYLVLTYGVLSHAQGNPLPIEVLRPSLFGQNFSQWGSALARLRKNNSKSIMDVLRTSFDVLDNTEKEIFLNIVCYFNNYKEQYVKKILNFHGFHLEYGLQVLIDKSLITIRERWIVMDLLLINLGRCIVQEELALGKWTRLWDYLDLYKVMFEDMPNKLVELFLPNSNIDQLWKGKKLRHIDSSIDHLRKLTFVNLKNCRKLVKLPYFGDGLNLEQLNLRGCTQLTQINSSIVLSFLMWPIHWLISSAQKDSVSCLVPSLPTFPCLH</sequence>
<dbReference type="InterPro" id="IPR002182">
    <property type="entry name" value="NB-ARC"/>
</dbReference>
<dbReference type="OMA" id="ITIRERW"/>
<evidence type="ECO:0000259" key="4">
    <source>
        <dbReference type="Pfam" id="PF23282"/>
    </source>
</evidence>
<protein>
    <submittedName>
        <fullName evidence="5 6">Uncharacterized protein</fullName>
    </submittedName>
</protein>
<dbReference type="GO" id="GO:0043531">
    <property type="term" value="F:ADP binding"/>
    <property type="evidence" value="ECO:0007669"/>
    <property type="project" value="InterPro"/>
</dbReference>
<dbReference type="Pfam" id="PF00931">
    <property type="entry name" value="NB-ARC"/>
    <property type="match status" value="1"/>
</dbReference>
<dbReference type="Gene3D" id="3.80.10.10">
    <property type="entry name" value="Ribonuclease Inhibitor"/>
    <property type="match status" value="1"/>
</dbReference>
<dbReference type="EMBL" id="KZ847142">
    <property type="protein sequence ID" value="KRG88732.1"/>
    <property type="molecule type" value="Genomic_DNA"/>
</dbReference>
<dbReference type="Gene3D" id="1.10.8.430">
    <property type="entry name" value="Helical domain of apoptotic protease-activating factors"/>
    <property type="match status" value="1"/>
</dbReference>
<dbReference type="InterPro" id="IPR036390">
    <property type="entry name" value="WH_DNA-bd_sf"/>
</dbReference>
<dbReference type="InterPro" id="IPR058192">
    <property type="entry name" value="WHD_ROQ1-like"/>
</dbReference>
<dbReference type="SUPFAM" id="SSF46785">
    <property type="entry name" value="Winged helix' DNA-binding domain"/>
    <property type="match status" value="1"/>
</dbReference>
<organism evidence="6">
    <name type="scientific">Glycine max</name>
    <name type="common">Soybean</name>
    <name type="synonym">Glycine hispida</name>
    <dbReference type="NCBI Taxonomy" id="3847"/>
    <lineage>
        <taxon>Eukaryota</taxon>
        <taxon>Viridiplantae</taxon>
        <taxon>Streptophyta</taxon>
        <taxon>Embryophyta</taxon>
        <taxon>Tracheophyta</taxon>
        <taxon>Spermatophyta</taxon>
        <taxon>Magnoliopsida</taxon>
        <taxon>eudicotyledons</taxon>
        <taxon>Gunneridae</taxon>
        <taxon>Pentapetalae</taxon>
        <taxon>rosids</taxon>
        <taxon>fabids</taxon>
        <taxon>Fabales</taxon>
        <taxon>Fabaceae</taxon>
        <taxon>Papilionoideae</taxon>
        <taxon>50 kb inversion clade</taxon>
        <taxon>NPAAA clade</taxon>
        <taxon>indigoferoid/millettioid clade</taxon>
        <taxon>Phaseoleae</taxon>
        <taxon>Glycine</taxon>
        <taxon>Glycine subgen. Soja</taxon>
    </lineage>
</organism>
<keyword evidence="2" id="KW-0677">Repeat</keyword>
<feature type="domain" description="NB-ARC" evidence="3">
    <location>
        <begin position="17"/>
        <end position="166"/>
    </location>
</feature>
<evidence type="ECO:0000313" key="6">
    <source>
        <dbReference type="EnsemblPlants" id="KRG88732"/>
    </source>
</evidence>
<dbReference type="SUPFAM" id="SSF52058">
    <property type="entry name" value="L domain-like"/>
    <property type="match status" value="1"/>
</dbReference>
<dbReference type="Proteomes" id="UP000008827">
    <property type="component" value="Unassembled WGS sequence"/>
</dbReference>
<dbReference type="SMR" id="A0A0R0E3M0"/>
<dbReference type="InterPro" id="IPR032675">
    <property type="entry name" value="LRR_dom_sf"/>
</dbReference>
<evidence type="ECO:0000313" key="5">
    <source>
        <dbReference type="EMBL" id="KRG88732.1"/>
    </source>
</evidence>
<dbReference type="Pfam" id="PF23282">
    <property type="entry name" value="WHD_ROQ1"/>
    <property type="match status" value="1"/>
</dbReference>
<name>A0A0R0E3M0_SOYBN</name>
<dbReference type="PANTHER" id="PTHR11017:SF259">
    <property type="entry name" value="ADP-RIBOSYL CYCLASE_CYCLIC ADP-RIBOSE HYDROLASE"/>
    <property type="match status" value="1"/>
</dbReference>
<dbReference type="Gramene" id="KRG88732">
    <property type="protein sequence ID" value="KRG88732"/>
    <property type="gene ID" value="GLYMA_U032700"/>
</dbReference>
<dbReference type="InterPro" id="IPR044974">
    <property type="entry name" value="Disease_R_plants"/>
</dbReference>
<dbReference type="PaxDb" id="3847-GLYMA10G23763.1"/>
<dbReference type="PANTHER" id="PTHR11017">
    <property type="entry name" value="LEUCINE-RICH REPEAT-CONTAINING PROTEIN"/>
    <property type="match status" value="1"/>
</dbReference>
<keyword evidence="7" id="KW-1185">Reference proteome</keyword>
<accession>A0A0R0E3M0</accession>